<dbReference type="SMART" id="SM00300">
    <property type="entry name" value="ChSh"/>
    <property type="match status" value="1"/>
</dbReference>
<feature type="region of interest" description="Disordered" evidence="3">
    <location>
        <begin position="228"/>
        <end position="338"/>
    </location>
</feature>
<proteinExistence type="predicted"/>
<dbReference type="PANTHER" id="PTHR47240">
    <property type="entry name" value="CHROMO DOMAIN-CONTAINING PROTEIN LHP1"/>
    <property type="match status" value="1"/>
</dbReference>
<dbReference type="Gene3D" id="2.40.50.40">
    <property type="match status" value="2"/>
</dbReference>
<dbReference type="Proteomes" id="UP001497522">
    <property type="component" value="Chromosome 6"/>
</dbReference>
<evidence type="ECO:0000256" key="2">
    <source>
        <dbReference type="ARBA" id="ARBA00023242"/>
    </source>
</evidence>
<keyword evidence="6" id="KW-1185">Reference proteome</keyword>
<dbReference type="InterPro" id="IPR023780">
    <property type="entry name" value="Chromo_domain"/>
</dbReference>
<dbReference type="SUPFAM" id="SSF54160">
    <property type="entry name" value="Chromo domain-like"/>
    <property type="match status" value="1"/>
</dbReference>
<feature type="compositionally biased region" description="Acidic residues" evidence="3">
    <location>
        <begin position="62"/>
        <end position="74"/>
    </location>
</feature>
<dbReference type="InterPro" id="IPR000953">
    <property type="entry name" value="Chromo/chromo_shadow_dom"/>
</dbReference>
<evidence type="ECO:0000313" key="6">
    <source>
        <dbReference type="Proteomes" id="UP001497522"/>
    </source>
</evidence>
<dbReference type="EMBL" id="OZ023707">
    <property type="protein sequence ID" value="CAK9877917.1"/>
    <property type="molecule type" value="Genomic_DNA"/>
</dbReference>
<feature type="domain" description="Chromo" evidence="4">
    <location>
        <begin position="159"/>
        <end position="218"/>
    </location>
</feature>
<reference evidence="5" key="1">
    <citation type="submission" date="2024-03" db="EMBL/GenBank/DDBJ databases">
        <authorList>
            <consortium name="ELIXIR-Norway"/>
            <consortium name="Elixir Norway"/>
        </authorList>
    </citation>
    <scope>NUCLEOTIDE SEQUENCE</scope>
</reference>
<evidence type="ECO:0000256" key="1">
    <source>
        <dbReference type="ARBA" id="ARBA00004123"/>
    </source>
</evidence>
<dbReference type="SMART" id="SM00298">
    <property type="entry name" value="CHROMO"/>
    <property type="match status" value="1"/>
</dbReference>
<dbReference type="PROSITE" id="PS00598">
    <property type="entry name" value="CHROMO_1"/>
    <property type="match status" value="1"/>
</dbReference>
<feature type="compositionally biased region" description="Polar residues" evidence="3">
    <location>
        <begin position="266"/>
        <end position="278"/>
    </location>
</feature>
<dbReference type="InterPro" id="IPR016197">
    <property type="entry name" value="Chromo-like_dom_sf"/>
</dbReference>
<organism evidence="5 6">
    <name type="scientific">Sphagnum jensenii</name>
    <dbReference type="NCBI Taxonomy" id="128206"/>
    <lineage>
        <taxon>Eukaryota</taxon>
        <taxon>Viridiplantae</taxon>
        <taxon>Streptophyta</taxon>
        <taxon>Embryophyta</taxon>
        <taxon>Bryophyta</taxon>
        <taxon>Sphagnophytina</taxon>
        <taxon>Sphagnopsida</taxon>
        <taxon>Sphagnales</taxon>
        <taxon>Sphagnaceae</taxon>
        <taxon>Sphagnum</taxon>
    </lineage>
</organism>
<feature type="region of interest" description="Disordered" evidence="3">
    <location>
        <begin position="372"/>
        <end position="398"/>
    </location>
</feature>
<dbReference type="CDD" id="cd00024">
    <property type="entry name" value="CD_CSD"/>
    <property type="match status" value="1"/>
</dbReference>
<gene>
    <name evidence="5" type="ORF">CSSPJE1EN2_LOCUS19742</name>
</gene>
<evidence type="ECO:0000313" key="5">
    <source>
        <dbReference type="EMBL" id="CAK9877917.1"/>
    </source>
</evidence>
<evidence type="ECO:0000259" key="4">
    <source>
        <dbReference type="PROSITE" id="PS50013"/>
    </source>
</evidence>
<feature type="region of interest" description="Disordered" evidence="3">
    <location>
        <begin position="47"/>
        <end position="145"/>
    </location>
</feature>
<dbReference type="InterPro" id="IPR044251">
    <property type="entry name" value="LHP1-like"/>
</dbReference>
<dbReference type="InterPro" id="IPR023779">
    <property type="entry name" value="Chromodomain_CS"/>
</dbReference>
<feature type="compositionally biased region" description="Acidic residues" evidence="3">
    <location>
        <begin position="133"/>
        <end position="145"/>
    </location>
</feature>
<evidence type="ECO:0000256" key="3">
    <source>
        <dbReference type="SAM" id="MobiDB-lite"/>
    </source>
</evidence>
<dbReference type="Pfam" id="PF00385">
    <property type="entry name" value="Chromo"/>
    <property type="match status" value="1"/>
</dbReference>
<feature type="compositionally biased region" description="Basic and acidic residues" evidence="3">
    <location>
        <begin position="103"/>
        <end position="123"/>
    </location>
</feature>
<dbReference type="InterPro" id="IPR008251">
    <property type="entry name" value="Chromo_shadow_dom"/>
</dbReference>
<feature type="compositionally biased region" description="Low complexity" evidence="3">
    <location>
        <begin position="279"/>
        <end position="312"/>
    </location>
</feature>
<accession>A0ABP1BPK3</accession>
<dbReference type="PROSITE" id="PS50013">
    <property type="entry name" value="CHROMO_2"/>
    <property type="match status" value="1"/>
</dbReference>
<feature type="compositionally biased region" description="Basic and acidic residues" evidence="3">
    <location>
        <begin position="321"/>
        <end position="338"/>
    </location>
</feature>
<keyword evidence="2" id="KW-0539">Nucleus</keyword>
<name>A0ABP1BPK3_9BRYO</name>
<dbReference type="PANTHER" id="PTHR47240:SF2">
    <property type="entry name" value="CHROMO DOMAIN-CONTAINING PROTEIN LHP1"/>
    <property type="match status" value="1"/>
</dbReference>
<sequence>MANQRWSTRESVQVDDDDCTPLMLVAAGGGRGVVLFSSAMQEIIRYSPNLQRPKTIGKKEVEEEEEEEEWEVPEPDMIGNEQMSSRTKEGTNIAPGLKHNGKVGKEDAKKQEKRENAEDRYEEFNSDNQRNYDDDEEEEDSVEEDGLFAREEVLEEGMFEIEAIRKKRIRKGKKEYFVKWRGWQEKDNTWEPYEHIQRCSDILEKFENRSRRGKRKFGQYTLEVRRKHTSASTANDIVPSVSGGDETLKSSTDSYAVPQEKESKSRWNGTSAGRVTNPTLADAAKTLLDLPEDTPSNSLPSSSSDPAAPGASKVAGNGCSDEEKRVESHGKKATHEETASVASGLVGAAHGIGLKKLNSQVVNEANALADEAMPRPYTEKSERPLVPSSEASNRREQTNTHAIATNGTTLPSSLHMMYETEQRGEAGGVVETWYSDDELDTRIAVMGNETIQSSSRSGGLAAGSKKRKIAAGGQAIQPQEIESVQMALDDCKEGGQTVKKEVATQTAKGTPGHKLGSTVFRNKTLNSREFPSNPPGSELVGKFPPPWDGNIGVASPPLITQILKAISYSNSVADDKQDVVVLFKASRSDGEEVAVDNKFMRENYPILLIDFYEQHLRYNTAT</sequence>
<comment type="subcellular location">
    <subcellularLocation>
        <location evidence="1">Nucleus</location>
    </subcellularLocation>
</comment>
<protein>
    <recommendedName>
        <fullName evidence="4">Chromo domain-containing protein</fullName>
    </recommendedName>
</protein>